<proteinExistence type="predicted"/>
<accession>A0ABS6NX78</accession>
<dbReference type="RefSeq" id="WP_169377398.1">
    <property type="nucleotide sequence ID" value="NZ_JAHSTY010000001.1"/>
</dbReference>
<dbReference type="Pfam" id="PF14431">
    <property type="entry name" value="YwqJ-deaminase"/>
    <property type="match status" value="1"/>
</dbReference>
<dbReference type="EMBL" id="JAHSTY010000001">
    <property type="protein sequence ID" value="MBV4452396.1"/>
    <property type="molecule type" value="Genomic_DNA"/>
</dbReference>
<dbReference type="Gene3D" id="2.180.10.10">
    <property type="entry name" value="RHS repeat-associated core"/>
    <property type="match status" value="1"/>
</dbReference>
<evidence type="ECO:0000313" key="2">
    <source>
        <dbReference type="Proteomes" id="UP001048976"/>
    </source>
</evidence>
<dbReference type="Proteomes" id="UP001048976">
    <property type="component" value="Unassembled WGS sequence"/>
</dbReference>
<comment type="caution">
    <text evidence="1">The sequence shown here is derived from an EMBL/GenBank/DDBJ whole genome shotgun (WGS) entry which is preliminary data.</text>
</comment>
<dbReference type="PANTHER" id="PTHR32305:SF15">
    <property type="entry name" value="PROTEIN RHSA-RELATED"/>
    <property type="match status" value="1"/>
</dbReference>
<dbReference type="InterPro" id="IPR022385">
    <property type="entry name" value="Rhs_assc_core"/>
</dbReference>
<name>A0ABS6NX78_9PSED</name>
<evidence type="ECO:0000313" key="1">
    <source>
        <dbReference type="EMBL" id="MBV4452396.1"/>
    </source>
</evidence>
<reference evidence="1" key="1">
    <citation type="submission" date="2021-06" db="EMBL/GenBank/DDBJ databases">
        <title>Updating the genus Pseudomonas: Description of 43 new species and partition of the Pseudomonas putida group.</title>
        <authorList>
            <person name="Girard L."/>
            <person name="Lood C."/>
            <person name="Vandamme P."/>
            <person name="Rokni-Zadeh H."/>
            <person name="Van Noort V."/>
            <person name="Hofte M."/>
            <person name="Lavigne R."/>
            <person name="De Mot R."/>
        </authorList>
    </citation>
    <scope>NUCLEOTIDE SEQUENCE</scope>
    <source>
        <strain evidence="1">SWRI103</strain>
    </source>
</reference>
<dbReference type="NCBIfam" id="TIGR03696">
    <property type="entry name" value="Rhs_assc_core"/>
    <property type="match status" value="1"/>
</dbReference>
<gene>
    <name evidence="1" type="ORF">KVG91_07255</name>
</gene>
<dbReference type="InterPro" id="IPR050708">
    <property type="entry name" value="T6SS_VgrG/RHS"/>
</dbReference>
<keyword evidence="2" id="KW-1185">Reference proteome</keyword>
<dbReference type="InterPro" id="IPR025968">
    <property type="entry name" value="YwqJ_deaminase"/>
</dbReference>
<protein>
    <submittedName>
        <fullName evidence="1">RHS repeat protein</fullName>
    </submittedName>
</protein>
<dbReference type="PANTHER" id="PTHR32305">
    <property type="match status" value="1"/>
</dbReference>
<organism evidence="1 2">
    <name type="scientific">Pseudomonas azadiae</name>
    <dbReference type="NCBI Taxonomy" id="2843612"/>
    <lineage>
        <taxon>Bacteria</taxon>
        <taxon>Pseudomonadati</taxon>
        <taxon>Pseudomonadota</taxon>
        <taxon>Gammaproteobacteria</taxon>
        <taxon>Pseudomonadales</taxon>
        <taxon>Pseudomonadaceae</taxon>
        <taxon>Pseudomonas</taxon>
    </lineage>
</organism>
<sequence>MGDSLDTHTPTLRVSDSRGLVVREVAYLRSVTSEAPLPLSTRQVFDAAGNALEQWDARVTTSQPDLTSTFSLSGRTLFTDHVDAGWRAELYADTGQVICRWDQRGSRQTIDYDSLGRAIAHHEQRCTAPAALTVERQFYADGSSQFAQHNQCGQRVRHLDPAGSLEVSEYALDSAVLQEQRRYLNTLDMPDWPASLEQQEAMLEPGRYETQWGYNATGDQIEQTNARHYQQRSRLNVAGQLAGLQLIAPGDAAQTLVQTLDYAANGQVQTQIAGNGVVTSWRFDPANGRRTEQRSVKGSVRHQCLTYDYDPVGNVIRVTDSAQASEFFSGQRVEPIRTFAYNTRYQLIRATGYESTGAGAQPQLPDLIPLSDRNRLRNYTQTYAYDQGENLTSLVHHSATSGQGYTLTMTIAPLSNRCLSWAKGAALRTTTFSYDADGNLQMLYPGAQKLAWTPRNQLQSVVLVSRKNAVNDDERYAYCAQGNRVRKVHSAWSATLMHVQETRYLPGLDIKAVGGDEQCHVTSLQTPAGPIRFLHWVQALPHGVENNPLRYGLHDHLGSTALELSGDATVITHEGYYPFGGTAWWAAVSQVQADCKTIRYSNKERDHSGLYYFGARYYAPWLMRWISPDPAGSVDGLNLYAMLRNNPMSYVDPTGLARSRLDYLDLAAGPAPDRVRESALAANSSLADHFDTFIEATDHMMRTAESFAAHTRGLGGAQRRKVIAENNLDPKSDLELLKPKLAHAGYTASGHTLAQNHFYNFPVKSVGFPGTEYVRAMNDKEVATRSAMRKSMPIPGFKGAPALPITLSQAHPHVEVTDLDAMIGAVKNVYGQNHVQMHPFTEQRIRAHVKDSHYLLPYRAGIPGTHAEVLAQNDLLHRLDASGLGIATAMRDAAMYTVRITPPNREFPSCDHCSGIVSPLIHVITGLTEVNRLTTAPIASRIRRLSI</sequence>